<evidence type="ECO:0000256" key="5">
    <source>
        <dbReference type="ARBA" id="ARBA00022737"/>
    </source>
</evidence>
<organism evidence="11 12">
    <name type="scientific">Chelonoidis abingdonii</name>
    <name type="common">Abingdon island giant tortoise</name>
    <name type="synonym">Testudo abingdonii</name>
    <dbReference type="NCBI Taxonomy" id="106734"/>
    <lineage>
        <taxon>Eukaryota</taxon>
        <taxon>Metazoa</taxon>
        <taxon>Chordata</taxon>
        <taxon>Craniata</taxon>
        <taxon>Vertebrata</taxon>
        <taxon>Euteleostomi</taxon>
        <taxon>Archelosauria</taxon>
        <taxon>Testudinata</taxon>
        <taxon>Testudines</taxon>
        <taxon>Cryptodira</taxon>
        <taxon>Durocryptodira</taxon>
        <taxon>Testudinoidea</taxon>
        <taxon>Testudinidae</taxon>
        <taxon>Chelonoidis</taxon>
    </lineage>
</organism>
<keyword evidence="3" id="KW-0963">Cytoplasm</keyword>
<dbReference type="GO" id="GO:0007165">
    <property type="term" value="P:signal transduction"/>
    <property type="evidence" value="ECO:0007669"/>
    <property type="project" value="InterPro"/>
</dbReference>
<feature type="domain" description="ZU5" evidence="10">
    <location>
        <begin position="121"/>
        <end position="276"/>
    </location>
</feature>
<dbReference type="InterPro" id="IPR051165">
    <property type="entry name" value="Multifunctional_ANK_Repeat"/>
</dbReference>
<feature type="region of interest" description="Disordered" evidence="8">
    <location>
        <begin position="882"/>
        <end position="990"/>
    </location>
</feature>
<evidence type="ECO:0000256" key="4">
    <source>
        <dbReference type="ARBA" id="ARBA00022553"/>
    </source>
</evidence>
<dbReference type="FunFam" id="2.60.220.30:FF:000002">
    <property type="entry name" value="Ankyrin-3 isoform 2"/>
    <property type="match status" value="1"/>
</dbReference>
<dbReference type="FunFam" id="1.10.533.10:FF:000002">
    <property type="entry name" value="Ankyrin-3 isoform 2"/>
    <property type="match status" value="1"/>
</dbReference>
<dbReference type="Gene3D" id="1.10.533.10">
    <property type="entry name" value="Death Domain, Fas"/>
    <property type="match status" value="1"/>
</dbReference>
<dbReference type="FunFam" id="2.60.40.2660:FF:000001">
    <property type="entry name" value="Ankyrin-3 isoform 2"/>
    <property type="match status" value="1"/>
</dbReference>
<dbReference type="Gene3D" id="2.60.220.30">
    <property type="match status" value="2"/>
</dbReference>
<feature type="domain" description="ZU5" evidence="10">
    <location>
        <begin position="278"/>
        <end position="425"/>
    </location>
</feature>
<protein>
    <recommendedName>
        <fullName evidence="13">Ankyrin 3</fullName>
    </recommendedName>
</protein>
<dbReference type="InterPro" id="IPR037971">
    <property type="entry name" value="Ank3_Death"/>
</dbReference>
<dbReference type="Proteomes" id="UP000694404">
    <property type="component" value="Unplaced"/>
</dbReference>
<dbReference type="SMART" id="SM00218">
    <property type="entry name" value="ZU5"/>
    <property type="match status" value="1"/>
</dbReference>
<keyword evidence="5" id="KW-0677">Repeat</keyword>
<dbReference type="InterPro" id="IPR011029">
    <property type="entry name" value="DEATH-like_dom_sf"/>
</dbReference>
<dbReference type="InterPro" id="IPR040745">
    <property type="entry name" value="Ankyrin_UPA"/>
</dbReference>
<feature type="compositionally biased region" description="Basic and acidic residues" evidence="8">
    <location>
        <begin position="919"/>
        <end position="932"/>
    </location>
</feature>
<dbReference type="Gene3D" id="2.60.40.2660">
    <property type="match status" value="1"/>
</dbReference>
<dbReference type="CDD" id="cd08803">
    <property type="entry name" value="Death_ank3"/>
    <property type="match status" value="1"/>
</dbReference>
<evidence type="ECO:0000256" key="2">
    <source>
        <dbReference type="ARBA" id="ARBA00004496"/>
    </source>
</evidence>
<dbReference type="InterPro" id="IPR000488">
    <property type="entry name" value="Death_dom"/>
</dbReference>
<evidence type="ECO:0000313" key="11">
    <source>
        <dbReference type="Ensembl" id="ENSCABP00000005174.1"/>
    </source>
</evidence>
<dbReference type="Pfam" id="PF17809">
    <property type="entry name" value="UPA_2"/>
    <property type="match status" value="1"/>
</dbReference>
<evidence type="ECO:0000256" key="1">
    <source>
        <dbReference type="ARBA" id="ARBA00004370"/>
    </source>
</evidence>
<dbReference type="Pfam" id="PF00531">
    <property type="entry name" value="Death"/>
    <property type="match status" value="1"/>
</dbReference>
<comment type="subcellular location">
    <subcellularLocation>
        <location evidence="2">Cytoplasm</location>
    </subcellularLocation>
    <subcellularLocation>
        <location evidence="1">Membrane</location>
    </subcellularLocation>
</comment>
<feature type="region of interest" description="Disordered" evidence="8">
    <location>
        <begin position="795"/>
        <end position="817"/>
    </location>
</feature>
<dbReference type="GeneTree" id="ENSGT00940000154939"/>
<feature type="region of interest" description="Disordered" evidence="8">
    <location>
        <begin position="1"/>
        <end position="24"/>
    </location>
</feature>
<feature type="domain" description="Death" evidence="9">
    <location>
        <begin position="614"/>
        <end position="698"/>
    </location>
</feature>
<dbReference type="PROSITE" id="PS51145">
    <property type="entry name" value="ZU5"/>
    <property type="match status" value="2"/>
</dbReference>
<dbReference type="Ensembl" id="ENSCABT00000005633.1">
    <property type="protein sequence ID" value="ENSCABP00000005174.1"/>
    <property type="gene ID" value="ENSCABG00000003261.1"/>
</dbReference>
<dbReference type="FunFam" id="2.60.220.30:FF:000001">
    <property type="entry name" value="Ankyrin-3 isoform 2"/>
    <property type="match status" value="1"/>
</dbReference>
<evidence type="ECO:0000259" key="10">
    <source>
        <dbReference type="PROSITE" id="PS51145"/>
    </source>
</evidence>
<dbReference type="GO" id="GO:0005737">
    <property type="term" value="C:cytoplasm"/>
    <property type="evidence" value="ECO:0007669"/>
    <property type="project" value="UniProtKB-SubCell"/>
</dbReference>
<name>A0A8C0GB56_CHEAB</name>
<evidence type="ECO:0000256" key="3">
    <source>
        <dbReference type="ARBA" id="ARBA00022490"/>
    </source>
</evidence>
<dbReference type="GO" id="GO:0016020">
    <property type="term" value="C:membrane"/>
    <property type="evidence" value="ECO:0007669"/>
    <property type="project" value="UniProtKB-SubCell"/>
</dbReference>
<evidence type="ECO:0000256" key="8">
    <source>
        <dbReference type="SAM" id="MobiDB-lite"/>
    </source>
</evidence>
<evidence type="ECO:0000256" key="6">
    <source>
        <dbReference type="ARBA" id="ARBA00023043"/>
    </source>
</evidence>
<keyword evidence="6" id="KW-0040">ANK repeat</keyword>
<evidence type="ECO:0008006" key="13">
    <source>
        <dbReference type="Google" id="ProtNLM"/>
    </source>
</evidence>
<reference evidence="11" key="2">
    <citation type="submission" date="2025-09" db="UniProtKB">
        <authorList>
            <consortium name="Ensembl"/>
        </authorList>
    </citation>
    <scope>IDENTIFICATION</scope>
</reference>
<dbReference type="AlphaFoldDB" id="A0A8C0GB56"/>
<dbReference type="SUPFAM" id="SSF47986">
    <property type="entry name" value="DEATH domain"/>
    <property type="match status" value="1"/>
</dbReference>
<keyword evidence="7" id="KW-0472">Membrane</keyword>
<evidence type="ECO:0000259" key="9">
    <source>
        <dbReference type="PROSITE" id="PS50017"/>
    </source>
</evidence>
<dbReference type="InterPro" id="IPR000906">
    <property type="entry name" value="ZU5_dom"/>
</dbReference>
<keyword evidence="12" id="KW-1185">Reference proteome</keyword>
<dbReference type="SMART" id="SM00005">
    <property type="entry name" value="DEATH"/>
    <property type="match status" value="1"/>
</dbReference>
<dbReference type="PROSITE" id="PS50017">
    <property type="entry name" value="DEATH_DOMAIN"/>
    <property type="match status" value="1"/>
</dbReference>
<evidence type="ECO:0000313" key="12">
    <source>
        <dbReference type="Proteomes" id="UP000694404"/>
    </source>
</evidence>
<dbReference type="Pfam" id="PF00791">
    <property type="entry name" value="ZU5"/>
    <property type="match status" value="1"/>
</dbReference>
<feature type="compositionally biased region" description="Basic and acidic residues" evidence="8">
    <location>
        <begin position="796"/>
        <end position="811"/>
    </location>
</feature>
<proteinExistence type="predicted"/>
<reference evidence="11" key="1">
    <citation type="submission" date="2025-08" db="UniProtKB">
        <authorList>
            <consortium name="Ensembl"/>
        </authorList>
    </citation>
    <scope>IDENTIFICATION</scope>
</reference>
<accession>A0A8C0GB56</accession>
<sequence>PLLRQHFDGEDAMTGDTDKYLGPQDLKELGDDSLPAEGYMGFSLGARSASLRSFSSDRSYTLNRSSYARDSMMIEELLVPSKDPHLTFPREFDSDSLRHYSWAADTLDNVNLVSSPIHSGFLVSFMVDARGGSMRGSRHHGMRIIIPPRKCTAPTRITCRLVKRHKLATPPPMVEGEGLASRLVEMGPAGAQFLGPVIVEIPHFGSMRGKERELIVLRSENGETWKEHQYDSKHEDLNEILNGMDEELDSAEELEKKRICRIITKDFPQYFAVVSRIKQESNQIGPEGGVLSSTTVPHVQASFPEGALTKRIRVGLQAQPVPDEIVKKILGNKATFSPIVTVEPRRRKFHKPITMTIPVPPPSGEGVTNGYKGDTTPSLRLLCSITGGTSPAQWEDITGTTPLTFVNDCVSFTTNVSARFWLADCHQVLETVGLATQLYRELICVPYMAKFVIFAKMNDPVESNLRCFCMTDDKVDKTLEQQENFEEVARSKDIEVLEGKPIYVDCYGNLAPLTKGGQQLVFNFYAFKENRLPFSIKIRDTSQEPCGRLSFLKEPKTTKGLPQTAVCNLNITLPAHKKTEKTDRRQSFVSLALRKRYSYLTEPGMSPQSPCERTDIRMAIVADHLGLSWTELARELNFSVDEINQIRVENPNSLIAQSFMLLKKWVTRDGKNATTDALTSVLTKINRIDIVTLLEGPIFDYGNISGTRSFADENNVFHDPVDGYPTIQVELETPTGLRFVPPTPFHQDDFFSDTSSIESPLRTPSRLSDALVTSQGNLDGTEAGPPVVIEEDTSLEDSKPDFSVPKERAPKDMSVGQSRLEEVDLNDYPRYLGSYGGISKDANLDQCRDSITSYLKGETGKVETNGSRTETTTEVKTKSYVQESMNKMGKQSDKETLKPKTRSSVHTEEQTLLTSYQKSLEETSKPTAEESKTSVPVSMKKMSWKTPEDSKPRANIQEEAGAATSEQKQGEGYKVKTKREVRHVEKKSYS</sequence>
<keyword evidence="4" id="KW-0597">Phosphoprotein</keyword>
<dbReference type="PANTHER" id="PTHR24123">
    <property type="entry name" value="ANKYRIN REPEAT-CONTAINING"/>
    <property type="match status" value="1"/>
</dbReference>
<dbReference type="PANTHER" id="PTHR24123:SF74">
    <property type="entry name" value="ANKYRIN 3"/>
    <property type="match status" value="1"/>
</dbReference>
<evidence type="ECO:0000256" key="7">
    <source>
        <dbReference type="ARBA" id="ARBA00023136"/>
    </source>
</evidence>